<keyword evidence="3" id="KW-1185">Reference proteome</keyword>
<protein>
    <submittedName>
        <fullName evidence="2">Uncharacterized protein</fullName>
    </submittedName>
</protein>
<proteinExistence type="predicted"/>
<gene>
    <name evidence="2" type="ORF">LSCM1_02019</name>
</gene>
<organism evidence="2 3">
    <name type="scientific">Leishmania martiniquensis</name>
    <dbReference type="NCBI Taxonomy" id="1580590"/>
    <lineage>
        <taxon>Eukaryota</taxon>
        <taxon>Discoba</taxon>
        <taxon>Euglenozoa</taxon>
        <taxon>Kinetoplastea</taxon>
        <taxon>Metakinetoplastina</taxon>
        <taxon>Trypanosomatida</taxon>
        <taxon>Trypanosomatidae</taxon>
        <taxon>Leishmaniinae</taxon>
        <taxon>Leishmania</taxon>
    </lineage>
</organism>
<name>A0A836H5H9_9TRYP</name>
<dbReference type="KEGG" id="lmat:92512126"/>
<evidence type="ECO:0000313" key="3">
    <source>
        <dbReference type="Proteomes" id="UP000673552"/>
    </source>
</evidence>
<evidence type="ECO:0000256" key="1">
    <source>
        <dbReference type="SAM" id="Phobius"/>
    </source>
</evidence>
<comment type="caution">
    <text evidence="2">The sequence shown here is derived from an EMBL/GenBank/DDBJ whole genome shotgun (WGS) entry which is preliminary data.</text>
</comment>
<feature type="transmembrane region" description="Helical" evidence="1">
    <location>
        <begin position="31"/>
        <end position="54"/>
    </location>
</feature>
<dbReference type="EMBL" id="JAFEUZ010000032">
    <property type="protein sequence ID" value="KAG5470770.1"/>
    <property type="molecule type" value="Genomic_DNA"/>
</dbReference>
<evidence type="ECO:0000313" key="2">
    <source>
        <dbReference type="EMBL" id="KAG5470770.1"/>
    </source>
</evidence>
<sequence>MPTLPAHTAAGGAAPVAAEDSMQQLLSGFHFTLLCVIVMASYYVSLCISAHAVGESTASLHAPIAAASSLFADVGNTILKRINRRRNRTQAGAVFYEDEADDITDIFSVNQPGRGVG</sequence>
<dbReference type="GeneID" id="92512126"/>
<dbReference type="Proteomes" id="UP000673552">
    <property type="component" value="Chromosome 32"/>
</dbReference>
<reference evidence="2 3" key="1">
    <citation type="submission" date="2021-03" db="EMBL/GenBank/DDBJ databases">
        <title>Leishmania (Mundinia) martiniquensis Genome sequencing and assembly.</title>
        <authorList>
            <person name="Almutairi H."/>
            <person name="Gatherer D."/>
        </authorList>
    </citation>
    <scope>NUCLEOTIDE SEQUENCE [LARGE SCALE GENOMIC DNA]</scope>
    <source>
        <strain evidence="2">LSCM1</strain>
    </source>
</reference>
<dbReference type="OrthoDB" id="266659at2759"/>
<dbReference type="AlphaFoldDB" id="A0A836H5H9"/>
<keyword evidence="1" id="KW-0472">Membrane</keyword>
<keyword evidence="1" id="KW-0812">Transmembrane</keyword>
<feature type="transmembrane region" description="Helical" evidence="1">
    <location>
        <begin position="60"/>
        <end position="79"/>
    </location>
</feature>
<keyword evidence="1" id="KW-1133">Transmembrane helix</keyword>
<accession>A0A836H5H9</accession>
<dbReference type="RefSeq" id="XP_067176163.1">
    <property type="nucleotide sequence ID" value="XM_067319614.1"/>
</dbReference>